<evidence type="ECO:0000313" key="2">
    <source>
        <dbReference type="EMBL" id="CAA9319912.1"/>
    </source>
</evidence>
<organism evidence="2">
    <name type="scientific">uncultured Gemmatimonadota bacterium</name>
    <dbReference type="NCBI Taxonomy" id="203437"/>
    <lineage>
        <taxon>Bacteria</taxon>
        <taxon>Pseudomonadati</taxon>
        <taxon>Gemmatimonadota</taxon>
        <taxon>environmental samples</taxon>
    </lineage>
</organism>
<reference evidence="2" key="1">
    <citation type="submission" date="2020-02" db="EMBL/GenBank/DDBJ databases">
        <authorList>
            <person name="Meier V. D."/>
        </authorList>
    </citation>
    <scope>NUCLEOTIDE SEQUENCE</scope>
    <source>
        <strain evidence="2">AVDCRST_MAG89</strain>
    </source>
</reference>
<proteinExistence type="predicted"/>
<accession>A0A6J4L0G8</accession>
<dbReference type="AlphaFoldDB" id="A0A6J4L0G8"/>
<evidence type="ECO:0000256" key="1">
    <source>
        <dbReference type="SAM" id="MobiDB-lite"/>
    </source>
</evidence>
<dbReference type="EMBL" id="CADCTV010000343">
    <property type="protein sequence ID" value="CAA9319912.1"/>
    <property type="molecule type" value="Genomic_DNA"/>
</dbReference>
<protein>
    <submittedName>
        <fullName evidence="2">Uncharacterized protein</fullName>
    </submittedName>
</protein>
<gene>
    <name evidence="2" type="ORF">AVDCRST_MAG89-1599</name>
</gene>
<feature type="region of interest" description="Disordered" evidence="1">
    <location>
        <begin position="74"/>
        <end position="116"/>
    </location>
</feature>
<name>A0A6J4L0G8_9BACT</name>
<sequence>MAHREFMDAAGSRWQVWDTRPRSKAEVRARYAGGWLSFESDGERRRLHPIPDRWEEVDDDTLRKWLASGEPVSAALGTATLDPIPTRAPRRAAPAERSKPASADHESPRAGALWQATQAALRRAREVIHLVDVTTGKKKREDTDPGA</sequence>
<feature type="compositionally biased region" description="Basic and acidic residues" evidence="1">
    <location>
        <begin position="93"/>
        <end position="108"/>
    </location>
</feature>